<organism evidence="1">
    <name type="scientific">CHeRI orbivirus 3-4</name>
    <dbReference type="NCBI Taxonomy" id="2729576"/>
    <lineage>
        <taxon>Viruses</taxon>
        <taxon>Riboviria</taxon>
        <taxon>Orthornavirae</taxon>
        <taxon>Duplornaviricota</taxon>
        <taxon>Resentoviricetes</taxon>
        <taxon>Reovirales</taxon>
        <taxon>Sedoreoviridae</taxon>
        <taxon>Orbivirus</taxon>
    </lineage>
</organism>
<dbReference type="EMBL" id="MT341503">
    <property type="protein sequence ID" value="QJD38993.1"/>
    <property type="molecule type" value="Genomic_RNA"/>
</dbReference>
<gene>
    <name evidence="1" type="primary">VP2</name>
</gene>
<sequence>MAEYGILLWRDNKTNDKTIPPEEYDIFVDLDERIEPTAKTNDTLMKFGTTEKIFAEKGTIDTLANQTKYSSYKTTGLRKRETSESVMPTFIDRCISRLAEASPQESLDLAIERARWDPRRENVGYDYVSNGFYSVRVSHSTILTKKNALQTMYVDRVPMCVGRTHHEGLDRLYSHLLTLNLLDVKLGKIMKSEALKNLTSEVGSEAATLFLIELPKHKLTTQPVTAVEAASNTYASLVELEEQNIGKRTIHLAEGSVGEDIACFVENLSEEIQDVMKDSKINKILTLFGRNSKYIPELKLVAWKVSNIQNTKGTLAKVTDWKDLQRLPGMYRGIFSVLFHPLQEVFETYQSPENFYMVDQPQFKHFDHWQKWWNEIQYKNETVVDNRLRRIYGNVEPRCVMEKCLLHTYLETCGFLYNVIGRWSDLRVRRKLYPVIFRKSKNASVRTSEEDRKKTLENEMKACDMYLEDYYVWENWDEQLLEKVIRVTSIPCAFILLLRYAYDLDMNNIDPDLLESDMNLVIRGKRSLESFLEHYVHPLSNLVKRVNTINTSTTISEIFTLLTKYNLLLLLLSTFGEVEFKYLNTAGFLMFRRYAKDKYFLAHVVPKNKTAPLKGVKMQDILIYFIGYITCEEFSYNYSDKFEGLESEEWTSKWDNLDAENEEWISNNKEKYGEKSEEWEQEKRREHTEMRRQARFRWELIDLLKRLYRDPIFDKRSRSLITISHETIHFSRLNYVEIAMLMATQCRGFSDIVTLCYPIAAPHKSLLVVTIHSEVVAYADVLISLMKRFPNNFQNIYQHVMIEIGPDETRYHTMYAKMTTSERIRYKGLGPMSVKLYPYTLLGVDSRALIVKSDKAKRGSPFFFVKIASAK</sequence>
<reference evidence="1" key="1">
    <citation type="submission" date="2020-04" db="EMBL/GenBank/DDBJ databases">
        <title>Genome Sequencing of CHeRI orbivirus 3.4 Isolated from a Dead White-tailed Deer (Odocoileus virginianus) in Florida, USA.</title>
        <authorList>
            <person name="Rodrigues T.C.S."/>
            <person name="Lednicky J.A."/>
            <person name="Loeb J.C."/>
            <person name="Campos Krauer J.M."/>
            <person name="Wisely S.M.M."/>
            <person name="Subramaniam K."/>
            <person name="Waltzek T.B."/>
        </authorList>
    </citation>
    <scope>NUCLEOTIDE SEQUENCE</scope>
    <source>
        <strain evidence="1">OV895</strain>
    </source>
</reference>
<accession>A0A6M3SLB1</accession>
<name>A0A6M3SLB1_9REOV</name>
<protein>
    <submittedName>
        <fullName evidence="1">VP2</fullName>
    </submittedName>
</protein>
<proteinExistence type="predicted"/>
<evidence type="ECO:0000313" key="1">
    <source>
        <dbReference type="EMBL" id="QJD38993.1"/>
    </source>
</evidence>